<comment type="caution">
    <text evidence="1">The sequence shown here is derived from an EMBL/GenBank/DDBJ whole genome shotgun (WGS) entry which is preliminary data.</text>
</comment>
<organism evidence="1 2">
    <name type="scientific">Streptococcus pneumoniae</name>
    <dbReference type="NCBI Taxonomy" id="1313"/>
    <lineage>
        <taxon>Bacteria</taxon>
        <taxon>Bacillati</taxon>
        <taxon>Bacillota</taxon>
        <taxon>Bacilli</taxon>
        <taxon>Lactobacillales</taxon>
        <taxon>Streptococcaceae</taxon>
        <taxon>Streptococcus</taxon>
    </lineage>
</organism>
<reference evidence="1" key="1">
    <citation type="submission" date="2019-11" db="EMBL/GenBank/DDBJ databases">
        <title>Growth characteristics of pneumococcus vary with the chemical composition of the capsule and with environmental conditions.</title>
        <authorList>
            <person name="Tothpal A."/>
            <person name="Desobry K."/>
            <person name="Joshi S."/>
            <person name="Wyllie A.L."/>
            <person name="Weinberger D.M."/>
        </authorList>
    </citation>
    <scope>NUCLEOTIDE SEQUENCE</scope>
    <source>
        <strain evidence="1">Pnumococcus10A</strain>
    </source>
</reference>
<name>A0AAW9W8I9_STREE</name>
<feature type="non-terminal residue" evidence="1">
    <location>
        <position position="72"/>
    </location>
</feature>
<dbReference type="Proteomes" id="UP000729182">
    <property type="component" value="Unassembled WGS sequence"/>
</dbReference>
<sequence>MQIEPTLGTLAVLPDQRVATLTAIEPYTRRDGAASAILTWTMKCATCSAPYTVTTGREGPASRNLKILNCPA</sequence>
<accession>A0AAW9W8I9</accession>
<dbReference type="RefSeq" id="WP_155459090.1">
    <property type="nucleotide sequence ID" value="NZ_WNHN01000747.1"/>
</dbReference>
<protein>
    <submittedName>
        <fullName evidence="1">Uncharacterized protein</fullName>
    </submittedName>
</protein>
<evidence type="ECO:0000313" key="2">
    <source>
        <dbReference type="Proteomes" id="UP000729182"/>
    </source>
</evidence>
<proteinExistence type="predicted"/>
<evidence type="ECO:0000313" key="1">
    <source>
        <dbReference type="EMBL" id="MTV78245.1"/>
    </source>
</evidence>
<dbReference type="EMBL" id="WNHN01000747">
    <property type="protein sequence ID" value="MTV78245.1"/>
    <property type="molecule type" value="Genomic_DNA"/>
</dbReference>
<dbReference type="AlphaFoldDB" id="A0AAW9W8I9"/>
<gene>
    <name evidence="1" type="ORF">GM535_13590</name>
</gene>